<dbReference type="EMBL" id="JAODUO010008164">
    <property type="protein sequence ID" value="KAK2138262.1"/>
    <property type="molecule type" value="Genomic_DNA"/>
</dbReference>
<protein>
    <submittedName>
        <fullName evidence="1">Uncharacterized protein</fullName>
    </submittedName>
</protein>
<organism evidence="1 2">
    <name type="scientific">Ridgeia piscesae</name>
    <name type="common">Tubeworm</name>
    <dbReference type="NCBI Taxonomy" id="27915"/>
    <lineage>
        <taxon>Eukaryota</taxon>
        <taxon>Metazoa</taxon>
        <taxon>Spiralia</taxon>
        <taxon>Lophotrochozoa</taxon>
        <taxon>Annelida</taxon>
        <taxon>Polychaeta</taxon>
        <taxon>Sedentaria</taxon>
        <taxon>Canalipalpata</taxon>
        <taxon>Sabellida</taxon>
        <taxon>Siboglinidae</taxon>
        <taxon>Ridgeia</taxon>
    </lineage>
</organism>
<comment type="caution">
    <text evidence="1">The sequence shown here is derived from an EMBL/GenBank/DDBJ whole genome shotgun (WGS) entry which is preliminary data.</text>
</comment>
<keyword evidence="2" id="KW-1185">Reference proteome</keyword>
<gene>
    <name evidence="1" type="ORF">NP493_8175g00001</name>
</gene>
<dbReference type="AlphaFoldDB" id="A0AAD9MJG2"/>
<reference evidence="1" key="1">
    <citation type="journal article" date="2023" name="Mol. Biol. Evol.">
        <title>Third-Generation Sequencing Reveals the Adaptive Role of the Epigenome in Three Deep-Sea Polychaetes.</title>
        <authorList>
            <person name="Perez M."/>
            <person name="Aroh O."/>
            <person name="Sun Y."/>
            <person name="Lan Y."/>
            <person name="Juniper S.K."/>
            <person name="Young C.R."/>
            <person name="Angers B."/>
            <person name="Qian P.Y."/>
        </authorList>
    </citation>
    <scope>NUCLEOTIDE SEQUENCE</scope>
    <source>
        <strain evidence="1">R07B-5</strain>
    </source>
</reference>
<dbReference type="Proteomes" id="UP001209878">
    <property type="component" value="Unassembled WGS sequence"/>
</dbReference>
<evidence type="ECO:0000313" key="2">
    <source>
        <dbReference type="Proteomes" id="UP001209878"/>
    </source>
</evidence>
<proteinExistence type="predicted"/>
<accession>A0AAD9MJG2</accession>
<feature type="non-terminal residue" evidence="1">
    <location>
        <position position="118"/>
    </location>
</feature>
<evidence type="ECO:0000313" key="1">
    <source>
        <dbReference type="EMBL" id="KAK2138262.1"/>
    </source>
</evidence>
<name>A0AAD9MJG2_RIDPI</name>
<sequence>MVGDINGERRDARSRLSWRPPRLRLSDLLTAMAVVAVAVLPSTHGQCAAIGPLCYCGGWGLECKDLGIVPQVPPFRASNYTIHTIWIGGNTTMATVQTNAFIDVVTTEIIMSNIGITT</sequence>